<dbReference type="InterPro" id="IPR011712">
    <property type="entry name" value="Sig_transdc_His_kin_sub3_dim/P"/>
</dbReference>
<dbReference type="InterPro" id="IPR015943">
    <property type="entry name" value="WD40/YVTN_repeat-like_dom_sf"/>
</dbReference>
<dbReference type="GO" id="GO:0000155">
    <property type="term" value="F:phosphorelay sensor kinase activity"/>
    <property type="evidence" value="ECO:0007669"/>
    <property type="project" value="InterPro"/>
</dbReference>
<accession>A0A927IDT0</accession>
<evidence type="ECO:0000256" key="4">
    <source>
        <dbReference type="SAM" id="Phobius"/>
    </source>
</evidence>
<comment type="caution">
    <text evidence="9">The sequence shown here is derived from an EMBL/GenBank/DDBJ whole genome shotgun (WGS) entry which is preliminary data.</text>
</comment>
<feature type="chain" id="PRO_5037687647" description="Histidine kinase domain-containing protein" evidence="5">
    <location>
        <begin position="38"/>
        <end position="997"/>
    </location>
</feature>
<keyword evidence="10" id="KW-1185">Reference proteome</keyword>
<dbReference type="InterPro" id="IPR036890">
    <property type="entry name" value="HATPase_C_sf"/>
</dbReference>
<dbReference type="InterPro" id="IPR013783">
    <property type="entry name" value="Ig-like_fold"/>
</dbReference>
<evidence type="ECO:0000313" key="9">
    <source>
        <dbReference type="EMBL" id="MBD5778302.1"/>
    </source>
</evidence>
<dbReference type="EMBL" id="JACYFG010000004">
    <property type="protein sequence ID" value="MBD5778302.1"/>
    <property type="molecule type" value="Genomic_DNA"/>
</dbReference>
<dbReference type="AlphaFoldDB" id="A0A927IDT0"/>
<evidence type="ECO:0008006" key="11">
    <source>
        <dbReference type="Google" id="ProtNLM"/>
    </source>
</evidence>
<keyword evidence="4" id="KW-0472">Membrane</keyword>
<name>A0A927IDT0_9BACT</name>
<dbReference type="PANTHER" id="PTHR24421">
    <property type="entry name" value="NITRATE/NITRITE SENSOR PROTEIN NARX-RELATED"/>
    <property type="match status" value="1"/>
</dbReference>
<dbReference type="Pfam" id="PF02518">
    <property type="entry name" value="HATPase_c"/>
    <property type="match status" value="1"/>
</dbReference>
<dbReference type="Pfam" id="PF07494">
    <property type="entry name" value="Reg_prop"/>
    <property type="match status" value="2"/>
</dbReference>
<evidence type="ECO:0000256" key="5">
    <source>
        <dbReference type="SAM" id="SignalP"/>
    </source>
</evidence>
<dbReference type="GO" id="GO:0046983">
    <property type="term" value="F:protein dimerization activity"/>
    <property type="evidence" value="ECO:0007669"/>
    <property type="project" value="InterPro"/>
</dbReference>
<reference evidence="9" key="1">
    <citation type="submission" date="2020-09" db="EMBL/GenBank/DDBJ databases">
        <title>Pelagicoccus enzymogenes sp. nov. with an EPS production, isolated from marine sediment.</title>
        <authorList>
            <person name="Feng X."/>
        </authorList>
    </citation>
    <scope>NUCLEOTIDE SEQUENCE</scope>
    <source>
        <strain evidence="9">NFK12</strain>
    </source>
</reference>
<dbReference type="Gene3D" id="1.20.5.1930">
    <property type="match status" value="1"/>
</dbReference>
<keyword evidence="3" id="KW-0902">Two-component regulatory system</keyword>
<keyword evidence="4" id="KW-0812">Transmembrane</keyword>
<dbReference type="CDD" id="cd16917">
    <property type="entry name" value="HATPase_UhpB-NarQ-NarX-like"/>
    <property type="match status" value="1"/>
</dbReference>
<organism evidence="9 10">
    <name type="scientific">Pelagicoccus enzymogenes</name>
    <dbReference type="NCBI Taxonomy" id="2773457"/>
    <lineage>
        <taxon>Bacteria</taxon>
        <taxon>Pseudomonadati</taxon>
        <taxon>Verrucomicrobiota</taxon>
        <taxon>Opitutia</taxon>
        <taxon>Puniceicoccales</taxon>
        <taxon>Pelagicoccaceae</taxon>
        <taxon>Pelagicoccus</taxon>
    </lineage>
</organism>
<dbReference type="SUPFAM" id="SSF101898">
    <property type="entry name" value="NHL repeat"/>
    <property type="match status" value="1"/>
</dbReference>
<keyword evidence="4" id="KW-1133">Transmembrane helix</keyword>
<feature type="domain" description="Histidine kinase/HSP90-like ATPase" evidence="6">
    <location>
        <begin position="911"/>
        <end position="996"/>
    </location>
</feature>
<dbReference type="Gene3D" id="2.60.40.10">
    <property type="entry name" value="Immunoglobulins"/>
    <property type="match status" value="1"/>
</dbReference>
<dbReference type="InterPro" id="IPR011110">
    <property type="entry name" value="Reg_prop"/>
</dbReference>
<feature type="domain" description="Signal transduction histidine kinase subgroup 3 dimerisation and phosphoacceptor" evidence="8">
    <location>
        <begin position="799"/>
        <end position="861"/>
    </location>
</feature>
<evidence type="ECO:0000256" key="1">
    <source>
        <dbReference type="ARBA" id="ARBA00022679"/>
    </source>
</evidence>
<evidence type="ECO:0000259" key="8">
    <source>
        <dbReference type="Pfam" id="PF07730"/>
    </source>
</evidence>
<dbReference type="Gene3D" id="3.30.565.10">
    <property type="entry name" value="Histidine kinase-like ATPase, C-terminal domain"/>
    <property type="match status" value="1"/>
</dbReference>
<dbReference type="Pfam" id="PF07730">
    <property type="entry name" value="HisKA_3"/>
    <property type="match status" value="1"/>
</dbReference>
<dbReference type="GO" id="GO:0016020">
    <property type="term" value="C:membrane"/>
    <property type="evidence" value="ECO:0007669"/>
    <property type="project" value="InterPro"/>
</dbReference>
<dbReference type="SUPFAM" id="SSF63829">
    <property type="entry name" value="Calcium-dependent phosphotriesterase"/>
    <property type="match status" value="2"/>
</dbReference>
<keyword evidence="5" id="KW-0732">Signal</keyword>
<feature type="transmembrane region" description="Helical" evidence="4">
    <location>
        <begin position="753"/>
        <end position="775"/>
    </location>
</feature>
<dbReference type="Gene3D" id="2.130.10.10">
    <property type="entry name" value="YVTN repeat-like/Quinoprotein amine dehydrogenase"/>
    <property type="match status" value="3"/>
</dbReference>
<evidence type="ECO:0000259" key="7">
    <source>
        <dbReference type="Pfam" id="PF07495"/>
    </source>
</evidence>
<feature type="signal peptide" evidence="5">
    <location>
        <begin position="1"/>
        <end position="37"/>
    </location>
</feature>
<dbReference type="Proteomes" id="UP000622317">
    <property type="component" value="Unassembled WGS sequence"/>
</dbReference>
<evidence type="ECO:0000256" key="3">
    <source>
        <dbReference type="ARBA" id="ARBA00023012"/>
    </source>
</evidence>
<proteinExistence type="predicted"/>
<protein>
    <recommendedName>
        <fullName evidence="11">Histidine kinase domain-containing protein</fullName>
    </recommendedName>
</protein>
<dbReference type="InterPro" id="IPR003594">
    <property type="entry name" value="HATPase_dom"/>
</dbReference>
<dbReference type="InterPro" id="IPR050482">
    <property type="entry name" value="Sensor_HK_TwoCompSys"/>
</dbReference>
<gene>
    <name evidence="9" type="ORF">IEN85_02190</name>
</gene>
<evidence type="ECO:0000313" key="10">
    <source>
        <dbReference type="Proteomes" id="UP000622317"/>
    </source>
</evidence>
<keyword evidence="2" id="KW-0418">Kinase</keyword>
<keyword evidence="1" id="KW-0808">Transferase</keyword>
<sequence length="997" mass="110306">MRCKRFPLSQFRSLGRFLIAASCLCLGLILNGTSAQASTVADISSHYQIEIWTSQDDLSNRTINAISQDGRGYLWLATRGGLIRFDGRDFKERELPDRFRPRGNNIRSIARTIDGQVVIQPTSAQIVSVTEKGFAIHPASESVSHLVPHRLQGASDGSLWISIRSGNVFRWQAKQGLWLEGLSSEAVAKTQSSFVENAKGDLWISTPSLSGIYRDKHLTPLPEGIGTPHLLAKGFDESLLVFEKDRLLQYRNGTLDTLATDVPWSNAPEQLSSASVDSYGTLWIAAGRFGLLHWNEGKFHPAPKVFPVVNDVFKDREGTIWVASEGNGLGRIHRKAMRLLNSETGLAEDVSVSLQLDRQNNIWIANANGGLYRMVDGEPQRVSLSYQDLPLAVNVLSFDLDNTLWIGNTSGLYRSRPPYATVEKLPEIEGEVHLLFTASNGDLWCGTTFGKFGGSPTPATFGYYRDDTAHLLTSENGYNGHSIMSIEEGEKGEIWAGTYDGELLRYHEGEVNTEYSGSSIPDLHFDSQGNLWIATLKGLLLRTENAYLNVNRTLGYSISYASSIQEDSNGNLWYGLYKFPKDKLLAAIAGAGPSVSPKFAGGPSRHLDLSFLVNWYPTSLADPDGNLWFATSRGVLIFDPSTVPPNTVEPRLYLDSVMINGKEVDSESDIAVPPGQHRFEASFSVPFFDDSRNIKVRYRLLGAGEDWLDARDTRTLSYSALSPGNYELQLQSSTGEDWRRQPLAVAFRVLPHWWQTVWFIVFASLLTLVACALAVRKWSQRRLRERLLQLEKDQALERERTRIARDLHDDLGGGLSALQLLASRTAKNGNANTQSNLNRLAERARRLNADVHSIVWLFTPGDGTLRNLAELIQKYAREVLKGSGIDCTGSDPNLIPAADIPPDAQHNIFFAAKEALANLLKHSRATRATISFAFEGNTFTCKISDDGVGLSDTNSDFLDGNGLNNMKARLAEVGGTLHVESKPNHGTTIIARYPLPH</sequence>
<dbReference type="Pfam" id="PF07495">
    <property type="entry name" value="Y_Y_Y"/>
    <property type="match status" value="1"/>
</dbReference>
<dbReference type="SUPFAM" id="SSF55874">
    <property type="entry name" value="ATPase domain of HSP90 chaperone/DNA topoisomerase II/histidine kinase"/>
    <property type="match status" value="1"/>
</dbReference>
<dbReference type="RefSeq" id="WP_191615437.1">
    <property type="nucleotide sequence ID" value="NZ_JACYFG010000004.1"/>
</dbReference>
<evidence type="ECO:0000259" key="6">
    <source>
        <dbReference type="Pfam" id="PF02518"/>
    </source>
</evidence>
<dbReference type="InterPro" id="IPR011123">
    <property type="entry name" value="Y_Y_Y"/>
</dbReference>
<feature type="domain" description="Two component regulator three Y" evidence="7">
    <location>
        <begin position="688"/>
        <end position="738"/>
    </location>
</feature>
<dbReference type="PANTHER" id="PTHR24421:SF63">
    <property type="entry name" value="SENSOR HISTIDINE KINASE DESK"/>
    <property type="match status" value="1"/>
</dbReference>
<evidence type="ECO:0000256" key="2">
    <source>
        <dbReference type="ARBA" id="ARBA00022777"/>
    </source>
</evidence>